<dbReference type="Gene3D" id="1.20.120.680">
    <property type="entry name" value="Formiminotetrahydrofolate cyclodeaminase monomer, up-and-down helical bundle"/>
    <property type="match status" value="1"/>
</dbReference>
<evidence type="ECO:0000259" key="2">
    <source>
        <dbReference type="Pfam" id="PF04961"/>
    </source>
</evidence>
<proteinExistence type="predicted"/>
<reference evidence="4" key="1">
    <citation type="journal article" date="2019" name="Int. J. Syst. Evol. Microbiol.">
        <title>The Global Catalogue of Microorganisms (GCM) 10K type strain sequencing project: providing services to taxonomists for standard genome sequencing and annotation.</title>
        <authorList>
            <consortium name="The Broad Institute Genomics Platform"/>
            <consortium name="The Broad Institute Genome Sequencing Center for Infectious Disease"/>
            <person name="Wu L."/>
            <person name="Ma J."/>
        </authorList>
    </citation>
    <scope>NUCLEOTIDE SEQUENCE [LARGE SCALE GENOMIC DNA]</scope>
    <source>
        <strain evidence="4">JCM 30331</strain>
    </source>
</reference>
<comment type="caution">
    <text evidence="3">The sequence shown here is derived from an EMBL/GenBank/DDBJ whole genome shotgun (WGS) entry which is preliminary data.</text>
</comment>
<keyword evidence="1" id="KW-0472">Membrane</keyword>
<dbReference type="InterPro" id="IPR007044">
    <property type="entry name" value="Cyclodeamin/CycHdrlase"/>
</dbReference>
<accession>A0ABQ2EX61</accession>
<dbReference type="RefSeq" id="WP_189007143.1">
    <property type="nucleotide sequence ID" value="NZ_BMPP01000006.1"/>
</dbReference>
<dbReference type="InterPro" id="IPR036178">
    <property type="entry name" value="Formintransfe-cycloase-like_sf"/>
</dbReference>
<dbReference type="EMBL" id="BMPP01000006">
    <property type="protein sequence ID" value="GGK25172.1"/>
    <property type="molecule type" value="Genomic_DNA"/>
</dbReference>
<organism evidence="3 4">
    <name type="scientific">Deinococcus malanensis</name>
    <dbReference type="NCBI Taxonomy" id="1706855"/>
    <lineage>
        <taxon>Bacteria</taxon>
        <taxon>Thermotogati</taxon>
        <taxon>Deinococcota</taxon>
        <taxon>Deinococci</taxon>
        <taxon>Deinococcales</taxon>
        <taxon>Deinococcaceae</taxon>
        <taxon>Deinococcus</taxon>
    </lineage>
</organism>
<protein>
    <submittedName>
        <fullName evidence="3">Serine cycle enzyme</fullName>
    </submittedName>
</protein>
<dbReference type="Pfam" id="PF04961">
    <property type="entry name" value="FTCD_C"/>
    <property type="match status" value="1"/>
</dbReference>
<evidence type="ECO:0000313" key="3">
    <source>
        <dbReference type="EMBL" id="GGK25172.1"/>
    </source>
</evidence>
<dbReference type="Proteomes" id="UP000647587">
    <property type="component" value="Unassembled WGS sequence"/>
</dbReference>
<keyword evidence="4" id="KW-1185">Reference proteome</keyword>
<keyword evidence="1" id="KW-0812">Transmembrane</keyword>
<keyword evidence="1" id="KW-1133">Transmembrane helix</keyword>
<name>A0ABQ2EX61_9DEIO</name>
<gene>
    <name evidence="3" type="ORF">GCM10008955_18540</name>
</gene>
<feature type="domain" description="Cyclodeaminase/cyclohydrolase" evidence="2">
    <location>
        <begin position="8"/>
        <end position="175"/>
    </location>
</feature>
<dbReference type="SUPFAM" id="SSF101262">
    <property type="entry name" value="Methenyltetrahydrofolate cyclohydrolase-like"/>
    <property type="match status" value="1"/>
</dbReference>
<feature type="transmembrane region" description="Helical" evidence="1">
    <location>
        <begin position="27"/>
        <end position="45"/>
    </location>
</feature>
<evidence type="ECO:0000313" key="4">
    <source>
        <dbReference type="Proteomes" id="UP000647587"/>
    </source>
</evidence>
<sequence>MTLWNRTAQDLLEATTSHQPTPGGGSVAALSGAFGVGLVCMALNITRRKRPEQAAALLGPLESLLGLQAELRTLADQDVQVFRAYVDATRLPKDTNEDRQARRVALDRAGQQARDVPLRVAQVAVEGLTLAAEVLEQIHPEVQSDVGAGAGLLLGSLHASLLTLDINLRHLDEEPRRTLEELRDRYGARGEVLATQVLARTRELLQ</sequence>
<evidence type="ECO:0000256" key="1">
    <source>
        <dbReference type="SAM" id="Phobius"/>
    </source>
</evidence>